<comment type="caution">
    <text evidence="1">The sequence shown here is derived from an EMBL/GenBank/DDBJ whole genome shotgun (WGS) entry which is preliminary data.</text>
</comment>
<evidence type="ECO:0000313" key="1">
    <source>
        <dbReference type="EMBL" id="GME77554.1"/>
    </source>
</evidence>
<proteinExistence type="predicted"/>
<dbReference type="EMBL" id="BSXS01001887">
    <property type="protein sequence ID" value="GME77554.1"/>
    <property type="molecule type" value="Genomic_DNA"/>
</dbReference>
<accession>A0ACB5SZB9</accession>
<organism evidence="1 2">
    <name type="scientific">Ambrosiozyma monospora</name>
    <name type="common">Yeast</name>
    <name type="synonym">Endomycopsis monosporus</name>
    <dbReference type="NCBI Taxonomy" id="43982"/>
    <lineage>
        <taxon>Eukaryota</taxon>
        <taxon>Fungi</taxon>
        <taxon>Dikarya</taxon>
        <taxon>Ascomycota</taxon>
        <taxon>Saccharomycotina</taxon>
        <taxon>Pichiomycetes</taxon>
        <taxon>Pichiales</taxon>
        <taxon>Pichiaceae</taxon>
        <taxon>Ambrosiozyma</taxon>
    </lineage>
</organism>
<sequence length="530" mass="62238">MKQFCRHSSVYVRQYPYVSTGGNISHKSSRSVEKLIRTQLKTASIPSWYQIYTKPVPNTSLQDFRNNIVSCFQNSNTAGSFQRYRDRKLVDYSVNELNFSKDMQGTMLVKKAQGYFSESNPDLQLIDKRLRINRVIPSDTSVSYLRQRFSKCLQNPRSSYHTLMEFYLEFPKNRSNNLTVSELEKLLQRICQQNPKNLSSHEIKSLLNIFQDLKNDSFPMTRREQLSYFKLKVASEKNGFSLDSVDKKYQQNPLIWEYLLSEFPNFHTRIVKQLRQRNIILTRGILHNMLIGSTSLTQLLNIHDIMNLKFIHMDQQIFEALLVKLLTFNEYQTAKELLTSLLQSKPLRSTHILTQNAASHQNSSYEELNKLHMLKGTHIMVPYRYQLTPFMFSPFFKKLTETTITTPKMFEIRDIFQVLMHNHIPTISTNVIEILNGISEIDLKFLEDLIQLNAASIPFNVYLNDCANDRRYNNVKLKEYITGDGVLEEQRQIFKRFIELLHGSSKTCSDNRLIEEISRKLQVMYDMIYN</sequence>
<name>A0ACB5SZB9_AMBMO</name>
<protein>
    <submittedName>
        <fullName evidence="1">Unnamed protein product</fullName>
    </submittedName>
</protein>
<reference evidence="1" key="1">
    <citation type="submission" date="2023-04" db="EMBL/GenBank/DDBJ databases">
        <title>Ambrosiozyma monospora NBRC 10751.</title>
        <authorList>
            <person name="Ichikawa N."/>
            <person name="Sato H."/>
            <person name="Tonouchi N."/>
        </authorList>
    </citation>
    <scope>NUCLEOTIDE SEQUENCE</scope>
    <source>
        <strain evidence="1">NBRC 10751</strain>
    </source>
</reference>
<evidence type="ECO:0000313" key="2">
    <source>
        <dbReference type="Proteomes" id="UP001165064"/>
    </source>
</evidence>
<keyword evidence="2" id="KW-1185">Reference proteome</keyword>
<gene>
    <name evidence="1" type="ORF">Amon02_000307800</name>
</gene>
<dbReference type="Proteomes" id="UP001165064">
    <property type="component" value="Unassembled WGS sequence"/>
</dbReference>